<comment type="caution">
    <text evidence="2">The sequence shown here is derived from an EMBL/GenBank/DDBJ whole genome shotgun (WGS) entry which is preliminary data.</text>
</comment>
<evidence type="ECO:0000256" key="1">
    <source>
        <dbReference type="SAM" id="MobiDB-lite"/>
    </source>
</evidence>
<protein>
    <submittedName>
        <fullName evidence="2">Uncharacterized protein</fullName>
    </submittedName>
</protein>
<keyword evidence="3" id="KW-1185">Reference proteome</keyword>
<organism evidence="2 3">
    <name type="scientific">Staphylotrichum longicolle</name>
    <dbReference type="NCBI Taxonomy" id="669026"/>
    <lineage>
        <taxon>Eukaryota</taxon>
        <taxon>Fungi</taxon>
        <taxon>Dikarya</taxon>
        <taxon>Ascomycota</taxon>
        <taxon>Pezizomycotina</taxon>
        <taxon>Sordariomycetes</taxon>
        <taxon>Sordariomycetidae</taxon>
        <taxon>Sordariales</taxon>
        <taxon>Chaetomiaceae</taxon>
        <taxon>Staphylotrichum</taxon>
    </lineage>
</organism>
<sequence>MLNSTRTLLGHAKLARARILARAAHSLGISDHKKLQWVPIGAAQDVLLVQLKAMFWDSVECELKEIIRTLRGWQAADLNDVELEDEANVEIYGFDTFIDQVSESSREFSVEYAKEKARSLRRTVKGEFVPSDHRLQALARQFCANNTSKRLKEEIAECLKARPVEPDIWRRRARLLLQSAGWLDVDKFIQHRPPLEEVGFWKRPTPPQRLPARSPPHNHNHHHCDEPNLADHHLSKQYKTSPLTPAAIPPATSRAICRCTTVARSDEDGRLRAVFPVRRGVDRHRTAPAPCGLLALGDAVAEAKYLGVRGGQGKKGETLDEERRRAERALEAERARRDGGGKGGGGFEGRGVDDEETDPELVAGRTGRDRRRGTRYKTALKQVVGGLFAGVCLEQLEAEIVGLVLAASRKGLDHDDDNAWQQRVRWKEVLGPIERKLHDLMDGRVARMLGSVVERLLDPGVKLRWDRQDNNCQMFCDALIDSSLYRGLVPTTRVEGIPPYLMSFVCHPDGYRRERKVQTKHDVPSGLCEEYLLKFRFGFHLDSDIIDTLHEYWHDWGNFGGPLYPHQPMFPWDCTEAYGRSPVRCGNCNTAKHAWAFPFDSWSMAELHSRAVRSCIPVPPPQAMV</sequence>
<feature type="region of interest" description="Disordered" evidence="1">
    <location>
        <begin position="309"/>
        <end position="369"/>
    </location>
</feature>
<reference evidence="2" key="1">
    <citation type="submission" date="2023-02" db="EMBL/GenBank/DDBJ databases">
        <authorList>
            <person name="Palmer J.M."/>
        </authorList>
    </citation>
    <scope>NUCLEOTIDE SEQUENCE</scope>
    <source>
        <strain evidence="2">FW57</strain>
    </source>
</reference>
<name>A0AAD4ERF9_9PEZI</name>
<feature type="region of interest" description="Disordered" evidence="1">
    <location>
        <begin position="199"/>
        <end position="228"/>
    </location>
</feature>
<feature type="compositionally biased region" description="Basic and acidic residues" evidence="1">
    <location>
        <begin position="314"/>
        <end position="340"/>
    </location>
</feature>
<accession>A0AAD4ERF9</accession>
<dbReference type="AlphaFoldDB" id="A0AAD4ERF9"/>
<evidence type="ECO:0000313" key="3">
    <source>
        <dbReference type="Proteomes" id="UP001197093"/>
    </source>
</evidence>
<dbReference type="EMBL" id="JAHCVI010000004">
    <property type="protein sequence ID" value="KAG7285969.1"/>
    <property type="molecule type" value="Genomic_DNA"/>
</dbReference>
<proteinExistence type="predicted"/>
<gene>
    <name evidence="2" type="ORF">NEMBOFW57_008265</name>
</gene>
<dbReference type="Proteomes" id="UP001197093">
    <property type="component" value="Unassembled WGS sequence"/>
</dbReference>
<evidence type="ECO:0000313" key="2">
    <source>
        <dbReference type="EMBL" id="KAG7285969.1"/>
    </source>
</evidence>